<reference evidence="14 15" key="1">
    <citation type="submission" date="2020-04" db="EMBL/GenBank/DDBJ databases">
        <title>Molecular characterization of pseudomonads from Agaricus bisporus reveal novel blotch 2 pathogens in Western Europe.</title>
        <authorList>
            <person name="Taparia T."/>
            <person name="Krijger M."/>
            <person name="Haynes E."/>
            <person name="Elpinstone J.G."/>
            <person name="Noble R."/>
            <person name="Van Der Wolf J."/>
        </authorList>
    </citation>
    <scope>NUCLEOTIDE SEQUENCE [LARGE SCALE GENOMIC DNA]</scope>
    <source>
        <strain evidence="14 15">H7001</strain>
    </source>
</reference>
<evidence type="ECO:0000256" key="8">
    <source>
        <dbReference type="ARBA" id="ARBA00022927"/>
    </source>
</evidence>
<feature type="transmembrane region" description="Helical" evidence="13">
    <location>
        <begin position="90"/>
        <end position="109"/>
    </location>
</feature>
<dbReference type="InterPro" id="IPR005838">
    <property type="entry name" value="T3SS_IM_P"/>
</dbReference>
<dbReference type="InterPro" id="IPR005837">
    <property type="entry name" value="FliP"/>
</dbReference>
<keyword evidence="5 13" id="KW-1003">Cell membrane</keyword>
<organism evidence="14 15">
    <name type="scientific">Pseudomonas gingeri</name>
    <dbReference type="NCBI Taxonomy" id="117681"/>
    <lineage>
        <taxon>Bacteria</taxon>
        <taxon>Pseudomonadati</taxon>
        <taxon>Pseudomonadota</taxon>
        <taxon>Gammaproteobacteria</taxon>
        <taxon>Pseudomonadales</taxon>
        <taxon>Pseudomonadaceae</taxon>
        <taxon>Pseudomonas</taxon>
    </lineage>
</organism>
<evidence type="ECO:0000256" key="12">
    <source>
        <dbReference type="ARBA" id="ARBA00023225"/>
    </source>
</evidence>
<evidence type="ECO:0000256" key="1">
    <source>
        <dbReference type="ARBA" id="ARBA00003663"/>
    </source>
</evidence>
<keyword evidence="4 13" id="KW-0813">Transport</keyword>
<protein>
    <recommendedName>
        <fullName evidence="3 13">Flagellar biosynthetic protein FliP</fullName>
    </recommendedName>
</protein>
<dbReference type="NCBIfam" id="NF009438">
    <property type="entry name" value="PRK12797.1"/>
    <property type="match status" value="1"/>
</dbReference>
<comment type="similarity">
    <text evidence="2 13">Belongs to the FliP/MopC/SpaP family.</text>
</comment>
<dbReference type="PANTHER" id="PTHR30587">
    <property type="entry name" value="FLAGELLAR BIOSYNTHETIC PROTEIN FLIP"/>
    <property type="match status" value="1"/>
</dbReference>
<dbReference type="Pfam" id="PF00813">
    <property type="entry name" value="FliP"/>
    <property type="match status" value="1"/>
</dbReference>
<feature type="transmembrane region" description="Helical" evidence="13">
    <location>
        <begin position="223"/>
        <end position="244"/>
    </location>
</feature>
<evidence type="ECO:0000256" key="11">
    <source>
        <dbReference type="ARBA" id="ARBA00023143"/>
    </source>
</evidence>
<feature type="transmembrane region" description="Helical" evidence="13">
    <location>
        <begin position="46"/>
        <end position="69"/>
    </location>
</feature>
<dbReference type="PROSITE" id="PS01061">
    <property type="entry name" value="FLIP_2"/>
    <property type="match status" value="1"/>
</dbReference>
<evidence type="ECO:0000256" key="10">
    <source>
        <dbReference type="ARBA" id="ARBA00023136"/>
    </source>
</evidence>
<accession>A0A7Y7XBR0</accession>
<keyword evidence="11" id="KW-0975">Bacterial flagellum</keyword>
<comment type="caution">
    <text evidence="14">The sequence shown here is derived from an EMBL/GenBank/DDBJ whole genome shotgun (WGS) entry which is preliminary data.</text>
</comment>
<keyword evidence="7 13" id="KW-1005">Bacterial flagellum biogenesis</keyword>
<keyword evidence="9 13" id="KW-1133">Transmembrane helix</keyword>
<sequence length="248" mass="27369">MLTLEAFDMIRRALFCLAGLFPALCMASDDFSEWGSLHINQIQSPVSIVALMTALSFLPFMVIALTTFTRNIVVLSLTRQALGLQQTPPNIVLIVLSMFLTLFAMAPTLEKAYDAGVRPFLANRVGLDGAAQQGWGPIRDFMVRQTHESDLRLIYELAKDPLPQTAEGLSPVKLVPAFMLSELKVAFQIGFMIFLPFLIIDLVVASILMSLGMIMVPPITISLPLKIMLFLLIDGWGLIAQTLMRNLG</sequence>
<evidence type="ECO:0000256" key="5">
    <source>
        <dbReference type="ARBA" id="ARBA00022475"/>
    </source>
</evidence>
<name>A0A7Y7XBR0_9PSED</name>
<keyword evidence="8 13" id="KW-0653">Protein transport</keyword>
<evidence type="ECO:0000256" key="3">
    <source>
        <dbReference type="ARBA" id="ARBA00021714"/>
    </source>
</evidence>
<dbReference type="Proteomes" id="UP000539985">
    <property type="component" value="Unassembled WGS sequence"/>
</dbReference>
<dbReference type="GO" id="GO:0005886">
    <property type="term" value="C:plasma membrane"/>
    <property type="evidence" value="ECO:0007669"/>
    <property type="project" value="UniProtKB-SubCell"/>
</dbReference>
<dbReference type="PANTHER" id="PTHR30587:SF0">
    <property type="entry name" value="FLAGELLAR BIOSYNTHETIC PROTEIN FLIP"/>
    <property type="match status" value="1"/>
</dbReference>
<evidence type="ECO:0000256" key="7">
    <source>
        <dbReference type="ARBA" id="ARBA00022795"/>
    </source>
</evidence>
<evidence type="ECO:0000313" key="14">
    <source>
        <dbReference type="EMBL" id="NWB95803.1"/>
    </source>
</evidence>
<dbReference type="AlphaFoldDB" id="A0A7Y7XBR0"/>
<keyword evidence="14" id="KW-0969">Cilium</keyword>
<evidence type="ECO:0000256" key="9">
    <source>
        <dbReference type="ARBA" id="ARBA00022989"/>
    </source>
</evidence>
<evidence type="ECO:0000256" key="2">
    <source>
        <dbReference type="ARBA" id="ARBA00006257"/>
    </source>
</evidence>
<gene>
    <name evidence="13 14" type="primary">fliP</name>
    <name evidence="14" type="ORF">HX882_07885</name>
</gene>
<dbReference type="NCBIfam" id="TIGR01103">
    <property type="entry name" value="fliP"/>
    <property type="match status" value="1"/>
</dbReference>
<dbReference type="PROSITE" id="PS01060">
    <property type="entry name" value="FLIP_1"/>
    <property type="match status" value="1"/>
</dbReference>
<dbReference type="GO" id="GO:0044781">
    <property type="term" value="P:bacterial-type flagellum organization"/>
    <property type="evidence" value="ECO:0007669"/>
    <property type="project" value="UniProtKB-UniRule"/>
</dbReference>
<dbReference type="PRINTS" id="PR01302">
    <property type="entry name" value="TYPE3IMPPROT"/>
</dbReference>
<evidence type="ECO:0000256" key="6">
    <source>
        <dbReference type="ARBA" id="ARBA00022692"/>
    </source>
</evidence>
<proteinExistence type="inferred from homology"/>
<feature type="transmembrane region" description="Helical" evidence="13">
    <location>
        <begin position="185"/>
        <end position="211"/>
    </location>
</feature>
<evidence type="ECO:0000256" key="4">
    <source>
        <dbReference type="ARBA" id="ARBA00022448"/>
    </source>
</evidence>
<evidence type="ECO:0000313" key="15">
    <source>
        <dbReference type="Proteomes" id="UP000539985"/>
    </source>
</evidence>
<keyword evidence="12 13" id="KW-1006">Bacterial flagellum protein export</keyword>
<dbReference type="GO" id="GO:0009306">
    <property type="term" value="P:protein secretion"/>
    <property type="evidence" value="ECO:0007669"/>
    <property type="project" value="UniProtKB-UniRule"/>
</dbReference>
<comment type="function">
    <text evidence="1 13">Plays a role in the flagellum-specific transport system.</text>
</comment>
<keyword evidence="14" id="KW-0966">Cell projection</keyword>
<keyword evidence="6 13" id="KW-0812">Transmembrane</keyword>
<dbReference type="PRINTS" id="PR00951">
    <property type="entry name" value="FLGBIOSNFLIP"/>
</dbReference>
<comment type="subcellular location">
    <subcellularLocation>
        <location evidence="13">Cell membrane</location>
        <topology evidence="13">Multi-pass membrane protein</topology>
    </subcellularLocation>
    <subcellularLocation>
        <location evidence="13">Bacterial flagellum basal body</location>
    </subcellularLocation>
</comment>
<keyword evidence="14" id="KW-0282">Flagellum</keyword>
<dbReference type="EMBL" id="JACAQB010000004">
    <property type="protein sequence ID" value="NWB95803.1"/>
    <property type="molecule type" value="Genomic_DNA"/>
</dbReference>
<evidence type="ECO:0000256" key="13">
    <source>
        <dbReference type="RuleBase" id="RU362069"/>
    </source>
</evidence>
<dbReference type="GO" id="GO:0009425">
    <property type="term" value="C:bacterial-type flagellum basal body"/>
    <property type="evidence" value="ECO:0007669"/>
    <property type="project" value="UniProtKB-SubCell"/>
</dbReference>
<keyword evidence="10 13" id="KW-0472">Membrane</keyword>